<evidence type="ECO:0000313" key="15">
    <source>
        <dbReference type="Proteomes" id="UP001181693"/>
    </source>
</evidence>
<name>A0AAV3ANE0_PYXAD</name>
<evidence type="ECO:0000256" key="3">
    <source>
        <dbReference type="ARBA" id="ARBA00022480"/>
    </source>
</evidence>
<evidence type="ECO:0000256" key="12">
    <source>
        <dbReference type="RuleBase" id="RU004424"/>
    </source>
</evidence>
<evidence type="ECO:0000256" key="10">
    <source>
        <dbReference type="ARBA" id="ARBA00023224"/>
    </source>
</evidence>
<dbReference type="Proteomes" id="UP001181693">
    <property type="component" value="Unassembled WGS sequence"/>
</dbReference>
<evidence type="ECO:0000256" key="2">
    <source>
        <dbReference type="ARBA" id="ARBA00007376"/>
    </source>
</evidence>
<keyword evidence="8 12" id="KW-0472">Membrane</keyword>
<dbReference type="Pfam" id="PF05296">
    <property type="entry name" value="TAS2R"/>
    <property type="match status" value="1"/>
</dbReference>
<keyword evidence="15" id="KW-1185">Reference proteome</keyword>
<keyword evidence="3 12" id="KW-0919">Taste</keyword>
<gene>
    <name evidence="14" type="ORF">GDO54_009882</name>
</gene>
<keyword evidence="5 12" id="KW-0812">Transmembrane</keyword>
<protein>
    <recommendedName>
        <fullName evidence="12">Taste receptor type 2</fullName>
    </recommendedName>
</protein>
<evidence type="ECO:0000256" key="13">
    <source>
        <dbReference type="SAM" id="Phobius"/>
    </source>
</evidence>
<keyword evidence="4 12" id="KW-0716">Sensory transduction</keyword>
<dbReference type="AlphaFoldDB" id="A0AAV3ANE0"/>
<feature type="transmembrane region" description="Helical" evidence="13">
    <location>
        <begin position="56"/>
        <end position="76"/>
    </location>
</feature>
<feature type="transmembrane region" description="Helical" evidence="13">
    <location>
        <begin position="258"/>
        <end position="280"/>
    </location>
</feature>
<reference evidence="14" key="1">
    <citation type="thesis" date="2020" institute="ProQuest LLC" country="789 East Eisenhower Parkway, Ann Arbor, MI, USA">
        <title>Comparative Genomics and Chromosome Evolution.</title>
        <authorList>
            <person name="Mudd A.B."/>
        </authorList>
    </citation>
    <scope>NUCLEOTIDE SEQUENCE</scope>
    <source>
        <strain evidence="14">1538</strain>
        <tissue evidence="14">Blood</tissue>
    </source>
</reference>
<keyword evidence="6 13" id="KW-1133">Transmembrane helix</keyword>
<feature type="transmembrane region" description="Helical" evidence="13">
    <location>
        <begin position="96"/>
        <end position="115"/>
    </location>
</feature>
<feature type="transmembrane region" description="Helical" evidence="13">
    <location>
        <begin position="136"/>
        <end position="158"/>
    </location>
</feature>
<proteinExistence type="inferred from homology"/>
<comment type="similarity">
    <text evidence="2 11">Belongs to the G-protein coupled receptor T2R family.</text>
</comment>
<evidence type="ECO:0000256" key="8">
    <source>
        <dbReference type="ARBA" id="ARBA00023136"/>
    </source>
</evidence>
<evidence type="ECO:0000256" key="1">
    <source>
        <dbReference type="ARBA" id="ARBA00004141"/>
    </source>
</evidence>
<comment type="caution">
    <text evidence="14">The sequence shown here is derived from an EMBL/GenBank/DDBJ whole genome shotgun (WGS) entry which is preliminary data.</text>
</comment>
<keyword evidence="9 12" id="KW-0675">Receptor</keyword>
<comment type="subcellular location">
    <subcellularLocation>
        <location evidence="1 12">Membrane</location>
        <topology evidence="1 12">Multi-pass membrane protein</topology>
    </subcellularLocation>
</comment>
<evidence type="ECO:0000256" key="5">
    <source>
        <dbReference type="ARBA" id="ARBA00022692"/>
    </source>
</evidence>
<dbReference type="Gene3D" id="1.20.1070.10">
    <property type="entry name" value="Rhodopsin 7-helix transmembrane proteins"/>
    <property type="match status" value="1"/>
</dbReference>
<dbReference type="GO" id="GO:0004930">
    <property type="term" value="F:G protein-coupled receptor activity"/>
    <property type="evidence" value="ECO:0007669"/>
    <property type="project" value="UniProtKB-KW"/>
</dbReference>
<dbReference type="SUPFAM" id="SSF81321">
    <property type="entry name" value="Family A G protein-coupled receptor-like"/>
    <property type="match status" value="1"/>
</dbReference>
<keyword evidence="10 12" id="KW-0807">Transducer</keyword>
<evidence type="ECO:0000256" key="6">
    <source>
        <dbReference type="ARBA" id="ARBA00022989"/>
    </source>
</evidence>
<evidence type="ECO:0000256" key="4">
    <source>
        <dbReference type="ARBA" id="ARBA00022606"/>
    </source>
</evidence>
<dbReference type="GO" id="GO:0033038">
    <property type="term" value="F:bitter taste receptor activity"/>
    <property type="evidence" value="ECO:0007669"/>
    <property type="project" value="InterPro"/>
</dbReference>
<evidence type="ECO:0000313" key="14">
    <source>
        <dbReference type="EMBL" id="DBA25502.1"/>
    </source>
</evidence>
<dbReference type="PANTHER" id="PTHR11394">
    <property type="entry name" value="TASTE RECEPTOR TYPE 2"/>
    <property type="match status" value="1"/>
</dbReference>
<accession>A0AAV3ANE0</accession>
<dbReference type="GO" id="GO:0016020">
    <property type="term" value="C:membrane"/>
    <property type="evidence" value="ECO:0007669"/>
    <property type="project" value="UniProtKB-SubCell"/>
</dbReference>
<evidence type="ECO:0000256" key="7">
    <source>
        <dbReference type="ARBA" id="ARBA00023040"/>
    </source>
</evidence>
<evidence type="ECO:0000256" key="9">
    <source>
        <dbReference type="ARBA" id="ARBA00023170"/>
    </source>
</evidence>
<sequence length="315" mass="36411">MADSTEEASIRSHLLFLTSLCGTETLVGLLIQSFIVAVNVIDWLKQRSVGAADKIITFIGISRIFFHTAVLLYSISKLYNNRIPEIVITLSHFIRNISNLASIWLSTLLSVFFYVKISTFHNVFFLRLKSIILKRVTYLIIGSVLLSLGYTFFGYMILNVNYFRNGTQNDYSYSRGRKMKMYVYIFCVSFPFLVLLIASFLLIILLGFHIRRMNNGGNVTSSTNTYHRIMKFTVLSFLSCALNDLVNLFQMFMQLLNIIWFLAAINIFPILHSVLLIFVAMKLRNQFFRIVRCRTDRLFNRKTPGPPELVEETHL</sequence>
<dbReference type="EMBL" id="DYDO01000004">
    <property type="protein sequence ID" value="DBA25502.1"/>
    <property type="molecule type" value="Genomic_DNA"/>
</dbReference>
<dbReference type="PANTHER" id="PTHR11394:SF160">
    <property type="entry name" value="TASTE RECEPTOR TYPE 2"/>
    <property type="match status" value="1"/>
</dbReference>
<evidence type="ECO:0000256" key="11">
    <source>
        <dbReference type="RuleBase" id="RU004423"/>
    </source>
</evidence>
<keyword evidence="7 12" id="KW-0297">G-protein coupled receptor</keyword>
<feature type="transmembrane region" description="Helical" evidence="13">
    <location>
        <begin position="181"/>
        <end position="208"/>
    </location>
</feature>
<organism evidence="14 15">
    <name type="scientific">Pyxicephalus adspersus</name>
    <name type="common">African bullfrog</name>
    <dbReference type="NCBI Taxonomy" id="30357"/>
    <lineage>
        <taxon>Eukaryota</taxon>
        <taxon>Metazoa</taxon>
        <taxon>Chordata</taxon>
        <taxon>Craniata</taxon>
        <taxon>Vertebrata</taxon>
        <taxon>Euteleostomi</taxon>
        <taxon>Amphibia</taxon>
        <taxon>Batrachia</taxon>
        <taxon>Anura</taxon>
        <taxon>Neobatrachia</taxon>
        <taxon>Ranoidea</taxon>
        <taxon>Pyxicephalidae</taxon>
        <taxon>Pyxicephalinae</taxon>
        <taxon>Pyxicephalus</taxon>
    </lineage>
</organism>
<dbReference type="InterPro" id="IPR007960">
    <property type="entry name" value="TAS2R"/>
</dbReference>